<dbReference type="InterPro" id="IPR002931">
    <property type="entry name" value="Transglutaminase-like"/>
</dbReference>
<evidence type="ECO:0000259" key="1">
    <source>
        <dbReference type="Pfam" id="PF01841"/>
    </source>
</evidence>
<reference evidence="3" key="2">
    <citation type="submission" date="2011-02" db="EMBL/GenBank/DDBJ databases">
        <title>The complete genome of Syntrophobotulus glycolicus DSM 8271.</title>
        <authorList>
            <person name="Lucas S."/>
            <person name="Copeland A."/>
            <person name="Lapidus A."/>
            <person name="Bruce D."/>
            <person name="Goodwin L."/>
            <person name="Pitluck S."/>
            <person name="Kyrpides N."/>
            <person name="Mavromatis K."/>
            <person name="Pagani I."/>
            <person name="Ivanova N."/>
            <person name="Mikhailova N."/>
            <person name="Chertkov O."/>
            <person name="Held B."/>
            <person name="Detter J.C."/>
            <person name="Tapia R."/>
            <person name="Han C."/>
            <person name="Land M."/>
            <person name="Hauser L."/>
            <person name="Markowitz V."/>
            <person name="Cheng J.-F."/>
            <person name="Hugenholtz P."/>
            <person name="Woyke T."/>
            <person name="Wu D."/>
            <person name="Spring S."/>
            <person name="Schroeder M."/>
            <person name="Brambilla E."/>
            <person name="Klenk H.-P."/>
            <person name="Eisen J.A."/>
        </authorList>
    </citation>
    <scope>NUCLEOTIDE SEQUENCE [LARGE SCALE GENOMIC DNA]</scope>
    <source>
        <strain evidence="3">DSM 8271 / FlGlyR</strain>
    </source>
</reference>
<evidence type="ECO:0000313" key="2">
    <source>
        <dbReference type="EMBL" id="ADY55277.1"/>
    </source>
</evidence>
<dbReference type="Pfam" id="PF01841">
    <property type="entry name" value="Transglut_core"/>
    <property type="match status" value="1"/>
</dbReference>
<reference evidence="2 3" key="1">
    <citation type="journal article" date="2011" name="Stand. Genomic Sci.">
        <title>Complete genome sequence of Syntrophobotulus glycolicus type strain (FlGlyR).</title>
        <authorList>
            <person name="Han C."/>
            <person name="Mwirichia R."/>
            <person name="Chertkov O."/>
            <person name="Held B."/>
            <person name="Lapidus A."/>
            <person name="Nolan M."/>
            <person name="Lucas S."/>
            <person name="Hammon N."/>
            <person name="Deshpande S."/>
            <person name="Cheng J.F."/>
            <person name="Tapia R."/>
            <person name="Goodwin L."/>
            <person name="Pitluck S."/>
            <person name="Huntemann M."/>
            <person name="Liolios K."/>
            <person name="Ivanova N."/>
            <person name="Pagani I."/>
            <person name="Mavromatis K."/>
            <person name="Ovchinikova G."/>
            <person name="Pati A."/>
            <person name="Chen A."/>
            <person name="Palaniappan K."/>
            <person name="Land M."/>
            <person name="Hauser L."/>
            <person name="Brambilla E.M."/>
            <person name="Rohde M."/>
            <person name="Spring S."/>
            <person name="Sikorski J."/>
            <person name="Goker M."/>
            <person name="Woyke T."/>
            <person name="Bristow J."/>
            <person name="Eisen J.A."/>
            <person name="Markowitz V."/>
            <person name="Hugenholtz P."/>
            <person name="Kyrpides N.C."/>
            <person name="Klenk H.P."/>
            <person name="Detter J.C."/>
        </authorList>
    </citation>
    <scope>NUCLEOTIDE SEQUENCE [LARGE SCALE GENOMIC DNA]</scope>
    <source>
        <strain evidence="3">DSM 8271 / FlGlyR</strain>
    </source>
</reference>
<dbReference type="Gene3D" id="3.10.620.30">
    <property type="match status" value="1"/>
</dbReference>
<dbReference type="AlphaFoldDB" id="F0T2F9"/>
<dbReference type="PANTHER" id="PTHR33490">
    <property type="entry name" value="BLR5614 PROTEIN-RELATED"/>
    <property type="match status" value="1"/>
</dbReference>
<dbReference type="RefSeq" id="WP_013624148.1">
    <property type="nucleotide sequence ID" value="NC_015172.1"/>
</dbReference>
<evidence type="ECO:0000313" key="3">
    <source>
        <dbReference type="Proteomes" id="UP000007488"/>
    </source>
</evidence>
<dbReference type="KEGG" id="sgy:Sgly_0934"/>
<feature type="domain" description="Transglutaminase-like" evidence="1">
    <location>
        <begin position="26"/>
        <end position="127"/>
    </location>
</feature>
<dbReference type="PANTHER" id="PTHR33490:SF3">
    <property type="entry name" value="CONSERVED INTEGRAL MEMBRANE PROTEIN"/>
    <property type="match status" value="1"/>
</dbReference>
<dbReference type="SUPFAM" id="SSF54001">
    <property type="entry name" value="Cysteine proteinases"/>
    <property type="match status" value="1"/>
</dbReference>
<organism evidence="2 3">
    <name type="scientific">Syntrophobotulus glycolicus (strain DSM 8271 / FlGlyR)</name>
    <dbReference type="NCBI Taxonomy" id="645991"/>
    <lineage>
        <taxon>Bacteria</taxon>
        <taxon>Bacillati</taxon>
        <taxon>Bacillota</taxon>
        <taxon>Clostridia</taxon>
        <taxon>Eubacteriales</taxon>
        <taxon>Desulfitobacteriaceae</taxon>
        <taxon>Syntrophobotulus</taxon>
    </lineage>
</organism>
<name>F0T2F9_SYNGF</name>
<dbReference type="Proteomes" id="UP000007488">
    <property type="component" value="Chromosome"/>
</dbReference>
<dbReference type="InterPro" id="IPR038765">
    <property type="entry name" value="Papain-like_cys_pep_sf"/>
</dbReference>
<keyword evidence="3" id="KW-1185">Reference proteome</keyword>
<dbReference type="EMBL" id="CP002547">
    <property type="protein sequence ID" value="ADY55277.1"/>
    <property type="molecule type" value="Genomic_DNA"/>
</dbReference>
<proteinExistence type="predicted"/>
<sequence>MKEFLQEDQYIDYSSETIQNKVIELFASDMTEIKKTKVAYEFVRDEIPHSFDCNARIITARASDVLLYQTGICHAKANLLAALLRSQGIPTGFCFQHITLAVDDSLGYCVHASNAVFINNKWIKLDARGNKQGVNAQFSTDEPILAYPNRKEYDEYFFDGIFASPHKATMQMLEKAKSLQDIMDNIPENVTEKPDIGEG</sequence>
<protein>
    <submittedName>
        <fullName evidence="2">Transglutaminase domain-containing protein</fullName>
    </submittedName>
</protein>
<dbReference type="HOGENOM" id="CLU_107900_0_0_9"/>
<gene>
    <name evidence="2" type="ordered locus">Sgly_0934</name>
</gene>
<dbReference type="STRING" id="645991.Sgly_0934"/>
<dbReference type="eggNOG" id="COG1305">
    <property type="taxonomic scope" value="Bacteria"/>
</dbReference>
<accession>F0T2F9</accession>